<evidence type="ECO:0000256" key="3">
    <source>
        <dbReference type="ARBA" id="ARBA00022650"/>
    </source>
</evidence>
<dbReference type="PRINTS" id="PR00474">
    <property type="entry name" value="GLU5KINASE"/>
</dbReference>
<keyword evidence="6 8" id="KW-0418">Kinase</keyword>
<dbReference type="GO" id="GO:0005829">
    <property type="term" value="C:cytosol"/>
    <property type="evidence" value="ECO:0007669"/>
    <property type="project" value="TreeGrafter"/>
</dbReference>
<accession>C7BHW4</accession>
<dbReference type="GO" id="GO:0005524">
    <property type="term" value="F:ATP binding"/>
    <property type="evidence" value="ECO:0007669"/>
    <property type="project" value="UniProtKB-KW"/>
</dbReference>
<dbReference type="InterPro" id="IPR041739">
    <property type="entry name" value="G5K_ProB"/>
</dbReference>
<dbReference type="NCBIfam" id="TIGR01027">
    <property type="entry name" value="proB"/>
    <property type="match status" value="1"/>
</dbReference>
<keyword evidence="5 8" id="KW-0547">Nucleotide-binding</keyword>
<evidence type="ECO:0000256" key="6">
    <source>
        <dbReference type="ARBA" id="ARBA00022777"/>
    </source>
</evidence>
<dbReference type="GO" id="GO:0003723">
    <property type="term" value="F:RNA binding"/>
    <property type="evidence" value="ECO:0007669"/>
    <property type="project" value="InterPro"/>
</dbReference>
<dbReference type="InterPro" id="IPR036393">
    <property type="entry name" value="AceGlu_kinase-like_sf"/>
</dbReference>
<reference evidence="10 11" key="1">
    <citation type="journal article" date="2009" name="BMC Genomics">
        <title>Comparative genomics of the emerging human pathogen Photorhabdus asymbiotica with the insect pathogen Photorhabdus luminescens.</title>
        <authorList>
            <person name="Wilkinson P."/>
            <person name="Waterfield N.R."/>
            <person name="Crossman L."/>
            <person name="Corton C."/>
            <person name="Sanchez-Contreras M."/>
            <person name="Vlisidou I."/>
            <person name="Barron A."/>
            <person name="Bignell A."/>
            <person name="Clark L."/>
            <person name="Ormond D."/>
            <person name="Mayho M."/>
            <person name="Bason N."/>
            <person name="Smith F."/>
            <person name="Simmonds M."/>
            <person name="Churcher C."/>
            <person name="Harris D."/>
            <person name="Thompson N.R."/>
            <person name="Quail M."/>
            <person name="Parkhill J."/>
            <person name="ffrench-Constant R.H."/>
        </authorList>
    </citation>
    <scope>NUCLEOTIDE SEQUENCE [LARGE SCALE GENOMIC DNA]</scope>
    <source>
        <strain evidence="11">ATCC 43949 / 3105-77</strain>
    </source>
</reference>
<evidence type="ECO:0000256" key="4">
    <source>
        <dbReference type="ARBA" id="ARBA00022679"/>
    </source>
</evidence>
<evidence type="ECO:0000256" key="7">
    <source>
        <dbReference type="ARBA" id="ARBA00022840"/>
    </source>
</evidence>
<protein>
    <recommendedName>
        <fullName evidence="8">Glutamate 5-kinase</fullName>
        <ecNumber evidence="8">2.7.2.11</ecNumber>
    </recommendedName>
    <alternativeName>
        <fullName evidence="8">Gamma-glutamyl kinase</fullName>
        <shortName evidence="8">GK</shortName>
    </alternativeName>
</protein>
<sequence length="391" mass="41891">MALCFSPVKTEHCFLQIKYNGRNMMNSSQTLVVKLGTSVLTGGSRRLNRAHIVELVRQCAQQHEKGHRIIIVTSGAIAAGREHLGYPDLPATIASKQLLAAVGQSRLIQLWEQLFSIYGIHVGQMLLTRADLEDRERFLNARDTLHALLDNRIVPVINENDAVATAEIKVGDNDNLSALAAILGGADKLLLLTDIEGLYTADPRSNPNAELIPEVYDISDELRMAAGDSVSGLGTGGMATKLQAAGIAGRAGIDVIVAAGSKSNVISDVIEGNPVGTRFHGLASPMENRKRWIFGAPPAGEIIVDHGAGTAICEKGSSLLPKGIKNIKGNFSRGEVICIRSLSGRDLARGVSRYNSDALRLIAGHHSQQISQILGYEYGAVAVHRDDMIVS</sequence>
<comment type="function">
    <text evidence="8">Catalyzes the transfer of a phosphate group to glutamate to form L-glutamate 5-phosphate.</text>
</comment>
<keyword evidence="3 8" id="KW-0641">Proline biosynthesis</keyword>
<dbReference type="SUPFAM" id="SSF53633">
    <property type="entry name" value="Carbamate kinase-like"/>
    <property type="match status" value="1"/>
</dbReference>
<feature type="binding site" evidence="8">
    <location>
        <begin position="235"/>
        <end position="241"/>
    </location>
    <ligand>
        <name>ATP</name>
        <dbReference type="ChEBI" id="CHEBI:30616"/>
    </ligand>
</feature>
<feature type="binding site" evidence="8">
    <location>
        <position position="161"/>
    </location>
    <ligand>
        <name>substrate</name>
    </ligand>
</feature>
<dbReference type="UniPathway" id="UPA00098">
    <property type="reaction ID" value="UER00359"/>
</dbReference>
<dbReference type="CDD" id="cd04242">
    <property type="entry name" value="AAK_G5K_ProB"/>
    <property type="match status" value="1"/>
</dbReference>
<evidence type="ECO:0000256" key="5">
    <source>
        <dbReference type="ARBA" id="ARBA00022741"/>
    </source>
</evidence>
<proteinExistence type="inferred from homology"/>
<comment type="catalytic activity">
    <reaction evidence="8">
        <text>L-glutamate + ATP = L-glutamyl 5-phosphate + ADP</text>
        <dbReference type="Rhea" id="RHEA:14877"/>
        <dbReference type="ChEBI" id="CHEBI:29985"/>
        <dbReference type="ChEBI" id="CHEBI:30616"/>
        <dbReference type="ChEBI" id="CHEBI:58274"/>
        <dbReference type="ChEBI" id="CHEBI:456216"/>
        <dbReference type="EC" id="2.7.2.11"/>
    </reaction>
</comment>
<dbReference type="CDD" id="cd21157">
    <property type="entry name" value="PUA_G5K"/>
    <property type="match status" value="1"/>
</dbReference>
<dbReference type="FunFam" id="3.40.1160.10:FF:000006">
    <property type="entry name" value="Glutamate 5-kinase"/>
    <property type="match status" value="1"/>
</dbReference>
<dbReference type="InterPro" id="IPR002478">
    <property type="entry name" value="PUA"/>
</dbReference>
<dbReference type="Pfam" id="PF01472">
    <property type="entry name" value="PUA"/>
    <property type="match status" value="1"/>
</dbReference>
<dbReference type="PIRSF" id="PIRSF000729">
    <property type="entry name" value="GK"/>
    <property type="match status" value="1"/>
</dbReference>
<dbReference type="SMART" id="SM00359">
    <property type="entry name" value="PUA"/>
    <property type="match status" value="1"/>
</dbReference>
<dbReference type="eggNOG" id="COG0263">
    <property type="taxonomic scope" value="Bacteria"/>
</dbReference>
<comment type="pathway">
    <text evidence="8">Amino-acid biosynthesis; L-proline biosynthesis; L-glutamate 5-semialdehyde from L-glutamate: step 1/2.</text>
</comment>
<dbReference type="InterPro" id="IPR005715">
    <property type="entry name" value="Glu_5kinase/COase_Synthase"/>
</dbReference>
<dbReference type="PANTHER" id="PTHR43654:SF1">
    <property type="entry name" value="ISOPENTENYL PHOSPHATE KINASE"/>
    <property type="match status" value="1"/>
</dbReference>
<feature type="binding site" evidence="8">
    <location>
        <position position="173"/>
    </location>
    <ligand>
        <name>substrate</name>
    </ligand>
</feature>
<dbReference type="PROSITE" id="PS00902">
    <property type="entry name" value="GLUTAMATE_5_KINASE"/>
    <property type="match status" value="1"/>
</dbReference>
<keyword evidence="7 8" id="KW-0067">ATP-binding</keyword>
<feature type="domain" description="PUA" evidence="9">
    <location>
        <begin position="300"/>
        <end position="383"/>
    </location>
</feature>
<dbReference type="FunFam" id="2.30.130.10:FF:000003">
    <property type="entry name" value="Glutamate 5-kinase"/>
    <property type="match status" value="1"/>
</dbReference>
<dbReference type="InterPro" id="IPR001057">
    <property type="entry name" value="Glu/AcGlu_kinase"/>
</dbReference>
<dbReference type="Pfam" id="PF00696">
    <property type="entry name" value="AA_kinase"/>
    <property type="match status" value="1"/>
</dbReference>
<comment type="similarity">
    <text evidence="8">Belongs to the glutamate 5-kinase family.</text>
</comment>
<comment type="subcellular location">
    <subcellularLocation>
        <location evidence="8">Cytoplasm</location>
    </subcellularLocation>
</comment>
<dbReference type="SUPFAM" id="SSF88697">
    <property type="entry name" value="PUA domain-like"/>
    <property type="match status" value="1"/>
</dbReference>
<evidence type="ECO:0000313" key="10">
    <source>
        <dbReference type="EMBL" id="CAQ85306.1"/>
    </source>
</evidence>
<feature type="binding site" evidence="8">
    <location>
        <position position="34"/>
    </location>
    <ligand>
        <name>ATP</name>
        <dbReference type="ChEBI" id="CHEBI:30616"/>
    </ligand>
</feature>
<evidence type="ECO:0000256" key="1">
    <source>
        <dbReference type="ARBA" id="ARBA00022490"/>
    </source>
</evidence>
<dbReference type="PANTHER" id="PTHR43654">
    <property type="entry name" value="GLUTAMATE 5-KINASE"/>
    <property type="match status" value="1"/>
</dbReference>
<dbReference type="STRING" id="291112.PAU_03218"/>
<evidence type="ECO:0000313" key="11">
    <source>
        <dbReference type="Proteomes" id="UP000002747"/>
    </source>
</evidence>
<gene>
    <name evidence="8" type="primary">proB</name>
    <name evidence="10" type="ordered locus">PAU_03218</name>
</gene>
<organism evidence="10 11">
    <name type="scientific">Photorhabdus asymbiotica subsp. asymbiotica (strain ATCC 43949 / 3105-77)</name>
    <name type="common">Xenorhabdus luminescens (strain 2)</name>
    <dbReference type="NCBI Taxonomy" id="553480"/>
    <lineage>
        <taxon>Bacteria</taxon>
        <taxon>Pseudomonadati</taxon>
        <taxon>Pseudomonadota</taxon>
        <taxon>Gammaproteobacteria</taxon>
        <taxon>Enterobacterales</taxon>
        <taxon>Morganellaceae</taxon>
        <taxon>Photorhabdus</taxon>
    </lineage>
</organism>
<dbReference type="KEGG" id="pay:PAU_03218"/>
<dbReference type="AlphaFoldDB" id="C7BHW4"/>
<dbReference type="Gene3D" id="2.30.130.10">
    <property type="entry name" value="PUA domain"/>
    <property type="match status" value="1"/>
</dbReference>
<feature type="binding site" evidence="8">
    <location>
        <begin position="193"/>
        <end position="194"/>
    </location>
    <ligand>
        <name>ATP</name>
        <dbReference type="ChEBI" id="CHEBI:30616"/>
    </ligand>
</feature>
<evidence type="ECO:0000256" key="8">
    <source>
        <dbReference type="HAMAP-Rule" id="MF_00456"/>
    </source>
</evidence>
<dbReference type="InterPro" id="IPR019797">
    <property type="entry name" value="Glutamate_5-kinase_CS"/>
</dbReference>
<dbReference type="GO" id="GO:0055129">
    <property type="term" value="P:L-proline biosynthetic process"/>
    <property type="evidence" value="ECO:0007669"/>
    <property type="project" value="UniProtKB-UniRule"/>
</dbReference>
<dbReference type="GO" id="GO:0004349">
    <property type="term" value="F:glutamate 5-kinase activity"/>
    <property type="evidence" value="ECO:0007669"/>
    <property type="project" value="UniProtKB-UniRule"/>
</dbReference>
<dbReference type="InterPro" id="IPR001048">
    <property type="entry name" value="Asp/Glu/Uridylate_kinase"/>
</dbReference>
<dbReference type="EMBL" id="FM162591">
    <property type="protein sequence ID" value="CAQ85306.1"/>
    <property type="molecule type" value="Genomic_DNA"/>
</dbReference>
<dbReference type="EC" id="2.7.2.11" evidence="8"/>
<feature type="binding site" evidence="8">
    <location>
        <position position="74"/>
    </location>
    <ligand>
        <name>substrate</name>
    </ligand>
</feature>
<name>C7BHW4_PHOAA</name>
<dbReference type="HAMAP" id="MF_00456">
    <property type="entry name" value="ProB"/>
    <property type="match status" value="1"/>
</dbReference>
<dbReference type="InterPro" id="IPR011529">
    <property type="entry name" value="Glu_5kinase"/>
</dbReference>
<keyword evidence="1 8" id="KW-0963">Cytoplasm</keyword>
<evidence type="ECO:0000259" key="9">
    <source>
        <dbReference type="SMART" id="SM00359"/>
    </source>
</evidence>
<dbReference type="InterPro" id="IPR015947">
    <property type="entry name" value="PUA-like_sf"/>
</dbReference>
<evidence type="ECO:0000256" key="2">
    <source>
        <dbReference type="ARBA" id="ARBA00022605"/>
    </source>
</evidence>
<keyword evidence="2 8" id="KW-0028">Amino-acid biosynthesis</keyword>
<dbReference type="PROSITE" id="PS50890">
    <property type="entry name" value="PUA"/>
    <property type="match status" value="1"/>
</dbReference>
<dbReference type="Proteomes" id="UP000002747">
    <property type="component" value="Chromosome"/>
</dbReference>
<dbReference type="InterPro" id="IPR036974">
    <property type="entry name" value="PUA_sf"/>
</dbReference>
<dbReference type="Gene3D" id="3.40.1160.10">
    <property type="entry name" value="Acetylglutamate kinase-like"/>
    <property type="match status" value="2"/>
</dbReference>
<keyword evidence="4 8" id="KW-0808">Transferase</keyword>